<evidence type="ECO:0000259" key="1">
    <source>
        <dbReference type="Pfam" id="PF00149"/>
    </source>
</evidence>
<reference evidence="2" key="1">
    <citation type="submission" date="2020-10" db="EMBL/GenBank/DDBJ databases">
        <authorList>
            <person name="Gilroy R."/>
        </authorList>
    </citation>
    <scope>NUCLEOTIDE SEQUENCE</scope>
    <source>
        <strain evidence="2">CHK193-30670</strain>
    </source>
</reference>
<dbReference type="Gene3D" id="3.60.21.10">
    <property type="match status" value="1"/>
</dbReference>
<feature type="domain" description="Calcineurin-like phosphoesterase" evidence="1">
    <location>
        <begin position="2"/>
        <end position="80"/>
    </location>
</feature>
<accession>A0A9D1LI96</accession>
<proteinExistence type="predicted"/>
<organism evidence="2 3">
    <name type="scientific">Candidatus Aphodocola excrementigallinarum</name>
    <dbReference type="NCBI Taxonomy" id="2840670"/>
    <lineage>
        <taxon>Bacteria</taxon>
        <taxon>Bacillati</taxon>
        <taxon>Bacillota</taxon>
        <taxon>Bacilli</taxon>
        <taxon>Candidatus Aphodocola</taxon>
    </lineage>
</organism>
<protein>
    <submittedName>
        <fullName evidence="2">Metallophosphoesterase</fullName>
    </submittedName>
</protein>
<dbReference type="EMBL" id="DVMT01000046">
    <property type="protein sequence ID" value="HIU40570.1"/>
    <property type="molecule type" value="Genomic_DNA"/>
</dbReference>
<evidence type="ECO:0000313" key="2">
    <source>
        <dbReference type="EMBL" id="HIU40570.1"/>
    </source>
</evidence>
<sequence>MATSDLHIGNVKSDEEAIDTIYNYCIKNKIHVIVNCGDIVDGTFSKKGCFLPPEEQVEYLIKNYPFDKSIFNLYTLGGHDASLCTLKNLSITAA</sequence>
<evidence type="ECO:0000313" key="3">
    <source>
        <dbReference type="Proteomes" id="UP000824074"/>
    </source>
</evidence>
<comment type="caution">
    <text evidence="2">The sequence shown here is derived from an EMBL/GenBank/DDBJ whole genome shotgun (WGS) entry which is preliminary data.</text>
</comment>
<dbReference type="InterPro" id="IPR004843">
    <property type="entry name" value="Calcineurin-like_PHP"/>
</dbReference>
<dbReference type="Proteomes" id="UP000824074">
    <property type="component" value="Unassembled WGS sequence"/>
</dbReference>
<dbReference type="AlphaFoldDB" id="A0A9D1LI96"/>
<reference evidence="2" key="2">
    <citation type="journal article" date="2021" name="PeerJ">
        <title>Extensive microbial diversity within the chicken gut microbiome revealed by metagenomics and culture.</title>
        <authorList>
            <person name="Gilroy R."/>
            <person name="Ravi A."/>
            <person name="Getino M."/>
            <person name="Pursley I."/>
            <person name="Horton D.L."/>
            <person name="Alikhan N.F."/>
            <person name="Baker D."/>
            <person name="Gharbi K."/>
            <person name="Hall N."/>
            <person name="Watson M."/>
            <person name="Adriaenssens E.M."/>
            <person name="Foster-Nyarko E."/>
            <person name="Jarju S."/>
            <person name="Secka A."/>
            <person name="Antonio M."/>
            <person name="Oren A."/>
            <person name="Chaudhuri R.R."/>
            <person name="La Ragione R."/>
            <person name="Hildebrand F."/>
            <person name="Pallen M.J."/>
        </authorList>
    </citation>
    <scope>NUCLEOTIDE SEQUENCE</scope>
    <source>
        <strain evidence="2">CHK193-30670</strain>
    </source>
</reference>
<dbReference type="InterPro" id="IPR029052">
    <property type="entry name" value="Metallo-depent_PP-like"/>
</dbReference>
<dbReference type="SUPFAM" id="SSF56300">
    <property type="entry name" value="Metallo-dependent phosphatases"/>
    <property type="match status" value="1"/>
</dbReference>
<name>A0A9D1LI96_9FIRM</name>
<dbReference type="Pfam" id="PF00149">
    <property type="entry name" value="Metallophos"/>
    <property type="match status" value="1"/>
</dbReference>
<dbReference type="GO" id="GO:0016787">
    <property type="term" value="F:hydrolase activity"/>
    <property type="evidence" value="ECO:0007669"/>
    <property type="project" value="InterPro"/>
</dbReference>
<gene>
    <name evidence="2" type="ORF">IAB68_04655</name>
</gene>